<evidence type="ECO:0000259" key="6">
    <source>
        <dbReference type="Pfam" id="PF07980"/>
    </source>
</evidence>
<gene>
    <name evidence="8" type="ORF">ADIARSV_0530</name>
</gene>
<evidence type="ECO:0008006" key="10">
    <source>
        <dbReference type="Google" id="ProtNLM"/>
    </source>
</evidence>
<proteinExistence type="inferred from homology"/>
<dbReference type="STRING" id="1150600.ADIARSV_0530"/>
<evidence type="ECO:0000256" key="2">
    <source>
        <dbReference type="ARBA" id="ARBA00006275"/>
    </source>
</evidence>
<dbReference type="AlphaFoldDB" id="R9GXR7"/>
<protein>
    <recommendedName>
        <fullName evidence="10">Outer membrane protein</fullName>
    </recommendedName>
</protein>
<comment type="caution">
    <text evidence="8">The sequence shown here is derived from an EMBL/GenBank/DDBJ whole genome shotgun (WGS) entry which is preliminary data.</text>
</comment>
<feature type="domain" description="RagB/SusD" evidence="6">
    <location>
        <begin position="373"/>
        <end position="455"/>
    </location>
</feature>
<feature type="domain" description="SusD-like N-terminal" evidence="7">
    <location>
        <begin position="76"/>
        <end position="223"/>
    </location>
</feature>
<dbReference type="OrthoDB" id="1097962at2"/>
<organism evidence="8 9">
    <name type="scientific">Arcticibacter svalbardensis MN12-7</name>
    <dbReference type="NCBI Taxonomy" id="1150600"/>
    <lineage>
        <taxon>Bacteria</taxon>
        <taxon>Pseudomonadati</taxon>
        <taxon>Bacteroidota</taxon>
        <taxon>Sphingobacteriia</taxon>
        <taxon>Sphingobacteriales</taxon>
        <taxon>Sphingobacteriaceae</taxon>
        <taxon>Arcticibacter</taxon>
    </lineage>
</organism>
<dbReference type="Gene3D" id="1.25.40.390">
    <property type="match status" value="1"/>
</dbReference>
<evidence type="ECO:0000256" key="1">
    <source>
        <dbReference type="ARBA" id="ARBA00004442"/>
    </source>
</evidence>
<dbReference type="PATRIC" id="fig|1150600.3.peg.522"/>
<evidence type="ECO:0000256" key="5">
    <source>
        <dbReference type="ARBA" id="ARBA00023237"/>
    </source>
</evidence>
<dbReference type="eggNOG" id="ENOG502Z9XQ">
    <property type="taxonomic scope" value="Bacteria"/>
</dbReference>
<name>R9GXR7_9SPHI</name>
<accession>R9GXR7</accession>
<dbReference type="GO" id="GO:0009279">
    <property type="term" value="C:cell outer membrane"/>
    <property type="evidence" value="ECO:0007669"/>
    <property type="project" value="UniProtKB-SubCell"/>
</dbReference>
<dbReference type="EMBL" id="AQPN01000020">
    <property type="protein sequence ID" value="EOR96295.1"/>
    <property type="molecule type" value="Genomic_DNA"/>
</dbReference>
<dbReference type="Pfam" id="PF07980">
    <property type="entry name" value="SusD_RagB"/>
    <property type="match status" value="1"/>
</dbReference>
<keyword evidence="3" id="KW-0732">Signal</keyword>
<evidence type="ECO:0000256" key="3">
    <source>
        <dbReference type="ARBA" id="ARBA00022729"/>
    </source>
</evidence>
<evidence type="ECO:0000256" key="4">
    <source>
        <dbReference type="ARBA" id="ARBA00023136"/>
    </source>
</evidence>
<dbReference type="Pfam" id="PF14322">
    <property type="entry name" value="SusD-like_3"/>
    <property type="match status" value="1"/>
</dbReference>
<evidence type="ECO:0000259" key="7">
    <source>
        <dbReference type="Pfam" id="PF14322"/>
    </source>
</evidence>
<dbReference type="InterPro" id="IPR012944">
    <property type="entry name" value="SusD_RagB_dom"/>
</dbReference>
<dbReference type="InterPro" id="IPR033985">
    <property type="entry name" value="SusD-like_N"/>
</dbReference>
<comment type="subcellular location">
    <subcellularLocation>
        <location evidence="1">Cell outer membrane</location>
    </subcellularLocation>
</comment>
<dbReference type="RefSeq" id="WP_016193779.1">
    <property type="nucleotide sequence ID" value="NZ_AQPN01000020.1"/>
</dbReference>
<comment type="similarity">
    <text evidence="2">Belongs to the SusD family.</text>
</comment>
<reference evidence="8 9" key="1">
    <citation type="journal article" date="2013" name="Genome Announc.">
        <title>Draft Genome Sequence of Arcticibacter svalbardensis Strain MN12-7T, a Member of the Family Sphingobacteriaceae Isolated from an Arctic Soil Sample.</title>
        <authorList>
            <person name="Shivaji S."/>
            <person name="Ara S."/>
            <person name="Prasad S."/>
            <person name="Manasa B.P."/>
            <person name="Begum Z."/>
            <person name="Singh A."/>
            <person name="Kumar Pinnaka A."/>
        </authorList>
    </citation>
    <scope>NUCLEOTIDE SEQUENCE [LARGE SCALE GENOMIC DNA]</scope>
    <source>
        <strain evidence="8 9">MN12-7</strain>
    </source>
</reference>
<dbReference type="SUPFAM" id="SSF48452">
    <property type="entry name" value="TPR-like"/>
    <property type="match status" value="1"/>
</dbReference>
<evidence type="ECO:0000313" key="9">
    <source>
        <dbReference type="Proteomes" id="UP000014174"/>
    </source>
</evidence>
<keyword evidence="9" id="KW-1185">Reference proteome</keyword>
<keyword evidence="5" id="KW-0998">Cell outer membrane</keyword>
<dbReference type="PROSITE" id="PS51257">
    <property type="entry name" value="PROKAR_LIPOPROTEIN"/>
    <property type="match status" value="1"/>
</dbReference>
<evidence type="ECO:0000313" key="8">
    <source>
        <dbReference type="EMBL" id="EOR96295.1"/>
    </source>
</evidence>
<keyword evidence="4" id="KW-0472">Membrane</keyword>
<sequence length="489" mass="55447">MKELKYLLVSLLLILVTSSCKKGWLDVTASNQIKAEDQFKQTSGFRDALMGVYIGMTNPELYSRDMTWNMVDLLSQQYNPLTGLARYDQVQQFNYRSIEAVDKVDALWNREYNVIASTNAALEHLDKSEGVLNTIDHAIIKGELLGLRAFLHFDLIRLYGHSDYAKRPELKSKLTIPYILKFSKDLTPQLSYEETFALMEKDIQEALDLLKEDPIYNNPQRPADYYAEVNRNGFYNDRSFRMNYYAVKALQARVLSWQGGAKTAAAAIAAEEVIAGSPAKLITPGDNVSTDRILSKEHLFSLDVNGFADIVNPFLNAELTTNYDALFIPNSSAQEMYEAGNPNIGLADVRYTTLLSSQARGMVSIKLLQPAQNTTFNNIMPLMKLPEMYYIAAESYLSTNLEQAINYINKVRESRGIVENIPADADVAKVEEELFNEYRKEYVSEGQLFFFYKRIGRQHIPGLSAETAGDNIYMIPYPNSEVEFGNRVQ</sequence>
<dbReference type="Proteomes" id="UP000014174">
    <property type="component" value="Unassembled WGS sequence"/>
</dbReference>
<dbReference type="InterPro" id="IPR011990">
    <property type="entry name" value="TPR-like_helical_dom_sf"/>
</dbReference>